<evidence type="ECO:0008006" key="3">
    <source>
        <dbReference type="Google" id="ProtNLM"/>
    </source>
</evidence>
<evidence type="ECO:0000313" key="1">
    <source>
        <dbReference type="EMBL" id="QQB13735.1"/>
    </source>
</evidence>
<dbReference type="EMBL" id="CP065989">
    <property type="protein sequence ID" value="QQB13735.1"/>
    <property type="molecule type" value="Genomic_DNA"/>
</dbReference>
<sequence>MEDIFRLSDFGYEHLTELTLDGLLTRLSETTWVRTGAVLGPEERMSALAAQLPARLVVSHATAWWVHVGLGRAPSPLTLTTHPRRRVLESTGLVVHELSLARGDWETIAGHPVTTPERTLYDLLLPLVRDPRRASGPQIAALIDDVPGGMVRRLRLYLAEVGRRPYAAQMRQVLDHFTRPGRAPGVRAATVLRSDEEAQPPEMR</sequence>
<dbReference type="RefSeq" id="WP_198498900.1">
    <property type="nucleotide sequence ID" value="NZ_CP065989.1"/>
</dbReference>
<accession>A0A7T3ZY44</accession>
<name>A0A7T3ZY44_9MICO</name>
<organism evidence="1 2">
    <name type="scientific">Brevibacterium casei</name>
    <dbReference type="NCBI Taxonomy" id="33889"/>
    <lineage>
        <taxon>Bacteria</taxon>
        <taxon>Bacillati</taxon>
        <taxon>Actinomycetota</taxon>
        <taxon>Actinomycetes</taxon>
        <taxon>Micrococcales</taxon>
        <taxon>Brevibacteriaceae</taxon>
        <taxon>Brevibacterium</taxon>
    </lineage>
</organism>
<proteinExistence type="predicted"/>
<dbReference type="AlphaFoldDB" id="A0A7T3ZY44"/>
<evidence type="ECO:0000313" key="2">
    <source>
        <dbReference type="Proteomes" id="UP000595374"/>
    </source>
</evidence>
<reference evidence="1 2" key="1">
    <citation type="submission" date="2020-12" db="EMBL/GenBank/DDBJ databases">
        <title>FDA dAtabase for Regulatory Grade micrObial Sequences (FDA-ARGOS): Supporting development and validation of Infectious Disease Dx tests.</title>
        <authorList>
            <person name="Sproer C."/>
            <person name="Gronow S."/>
            <person name="Severitt S."/>
            <person name="Schroder I."/>
            <person name="Tallon L."/>
            <person name="Sadzewicz L."/>
            <person name="Zhao X."/>
            <person name="Boylan J."/>
            <person name="Ott S."/>
            <person name="Bowen H."/>
            <person name="Vavikolanu K."/>
            <person name="Mehta A."/>
            <person name="Aluvathingal J."/>
            <person name="Nadendla S."/>
            <person name="Lowell S."/>
            <person name="Myers T."/>
            <person name="Yan Y."/>
            <person name="Sichtig H."/>
        </authorList>
    </citation>
    <scope>NUCLEOTIDE SEQUENCE [LARGE SCALE GENOMIC DNA]</scope>
    <source>
        <strain evidence="1 2">FDAARGOS_990</strain>
    </source>
</reference>
<protein>
    <recommendedName>
        <fullName evidence="3">AbiEi antitoxin C-terminal domain-containing protein</fullName>
    </recommendedName>
</protein>
<dbReference type="Proteomes" id="UP000595374">
    <property type="component" value="Chromosome"/>
</dbReference>
<gene>
    <name evidence="1" type="ORF">I6H47_13170</name>
</gene>